<accession>A0A1H5V2A6</accession>
<protein>
    <recommendedName>
        <fullName evidence="3">Lipoprotein</fullName>
    </recommendedName>
</protein>
<name>A0A1H5V2A6_XYLRU</name>
<reference evidence="1 2" key="1">
    <citation type="submission" date="2016-10" db="EMBL/GenBank/DDBJ databases">
        <authorList>
            <person name="de Groot N.N."/>
        </authorList>
    </citation>
    <scope>NUCLEOTIDE SEQUENCE [LARGE SCALE GENOMIC DNA]</scope>
    <source>
        <strain evidence="1 2">AR32</strain>
    </source>
</reference>
<sequence>MKRNLFSIMLGGVLVLTALALTSCDDILGLSDNPVESSALAEAIKDGAEVTVDINMSTNMEGEKLSIDMQVTYEKKNGQYVFKTATADAGPDVEVDTDEEILKLVSQHMKLKYEKNTNQIKFIGELYDEGEEIESSMSMLSTIIVFDVDNDTFQQFGYPCPATFTFKGISVNGVDKTKLINKSYKETVKAVRSMVMSRAVAGTRYVDPETQWLSVYYNDGETWADVNERYTKIAGEALFNGGVDPDLDEAVEGSVVVNGEPAMKFNLRYRDDYTGAKYGDKVGYKDKAEHPVYEFRIFNQGT</sequence>
<proteinExistence type="predicted"/>
<evidence type="ECO:0008006" key="3">
    <source>
        <dbReference type="Google" id="ProtNLM"/>
    </source>
</evidence>
<dbReference type="PROSITE" id="PS51257">
    <property type="entry name" value="PROKAR_LIPOPROTEIN"/>
    <property type="match status" value="1"/>
</dbReference>
<dbReference type="RefSeq" id="WP_146063131.1">
    <property type="nucleotide sequence ID" value="NZ_FNUV01000004.1"/>
</dbReference>
<dbReference type="EMBL" id="FNUV01000004">
    <property type="protein sequence ID" value="SEF80858.1"/>
    <property type="molecule type" value="Genomic_DNA"/>
</dbReference>
<organism evidence="1 2">
    <name type="scientific">Xylanibacter ruminicola</name>
    <name type="common">Prevotella ruminicola</name>
    <dbReference type="NCBI Taxonomy" id="839"/>
    <lineage>
        <taxon>Bacteria</taxon>
        <taxon>Pseudomonadati</taxon>
        <taxon>Bacteroidota</taxon>
        <taxon>Bacteroidia</taxon>
        <taxon>Bacteroidales</taxon>
        <taxon>Prevotellaceae</taxon>
        <taxon>Xylanibacter</taxon>
    </lineage>
</organism>
<gene>
    <name evidence="1" type="ORF">SAMN05216354_1670</name>
</gene>
<evidence type="ECO:0000313" key="2">
    <source>
        <dbReference type="Proteomes" id="UP000236735"/>
    </source>
</evidence>
<dbReference type="Proteomes" id="UP000236735">
    <property type="component" value="Unassembled WGS sequence"/>
</dbReference>
<evidence type="ECO:0000313" key="1">
    <source>
        <dbReference type="EMBL" id="SEF80858.1"/>
    </source>
</evidence>
<dbReference type="AlphaFoldDB" id="A0A1H5V2A6"/>